<dbReference type="Proteomes" id="UP000052232">
    <property type="component" value="Unassembled WGS sequence"/>
</dbReference>
<keyword evidence="1" id="KW-1133">Transmembrane helix</keyword>
<accession>A0A0J7Y655</accession>
<dbReference type="STRING" id="1420583.V473_10805"/>
<feature type="transmembrane region" description="Helical" evidence="1">
    <location>
        <begin position="47"/>
        <end position="66"/>
    </location>
</feature>
<comment type="caution">
    <text evidence="2">The sequence shown here is derived from an EMBL/GenBank/DDBJ whole genome shotgun (WGS) entry which is preliminary data.</text>
</comment>
<evidence type="ECO:0000313" key="3">
    <source>
        <dbReference type="Proteomes" id="UP000052232"/>
    </source>
</evidence>
<dbReference type="PATRIC" id="fig|1420583.3.peg.2174"/>
<name>A0A0J7Y655_9SPHN</name>
<reference evidence="2 3" key="1">
    <citation type="journal article" date="2015" name="G3 (Bethesda)">
        <title>Insights into Ongoing Evolution of the Hexachlorocyclohexane Catabolic Pathway from Comparative Genomics of Ten Sphingomonadaceae Strains.</title>
        <authorList>
            <person name="Pearce S.L."/>
            <person name="Oakeshott J.G."/>
            <person name="Pandey G."/>
        </authorList>
    </citation>
    <scope>NUCLEOTIDE SEQUENCE [LARGE SCALE GENOMIC DNA]</scope>
    <source>
        <strain evidence="2 3">LL01</strain>
    </source>
</reference>
<protein>
    <submittedName>
        <fullName evidence="2">Uncharacterized protein</fullName>
    </submittedName>
</protein>
<dbReference type="AlphaFoldDB" id="A0A0J7Y655"/>
<proteinExistence type="predicted"/>
<keyword evidence="1" id="KW-0812">Transmembrane</keyword>
<dbReference type="EMBL" id="JACT01000001">
    <property type="protein sequence ID" value="KMS58863.1"/>
    <property type="molecule type" value="Genomic_DNA"/>
</dbReference>
<evidence type="ECO:0000313" key="2">
    <source>
        <dbReference type="EMBL" id="KMS58863.1"/>
    </source>
</evidence>
<dbReference type="RefSeq" id="WP_066603518.1">
    <property type="nucleotide sequence ID" value="NZ_KQ130434.1"/>
</dbReference>
<organism evidence="2 3">
    <name type="scientific">Sphingobium cupriresistens LL01</name>
    <dbReference type="NCBI Taxonomy" id="1420583"/>
    <lineage>
        <taxon>Bacteria</taxon>
        <taxon>Pseudomonadati</taxon>
        <taxon>Pseudomonadota</taxon>
        <taxon>Alphaproteobacteria</taxon>
        <taxon>Sphingomonadales</taxon>
        <taxon>Sphingomonadaceae</taxon>
        <taxon>Sphingobium</taxon>
    </lineage>
</organism>
<sequence>MTIALAIWLIFKTIALSLASLIFAVIAACLLIGGALAAHEDVRPRWLPATLLAFGLVFVGGGILTMNKLAQVILA</sequence>
<gene>
    <name evidence="2" type="ORF">V473_10805</name>
</gene>
<evidence type="ECO:0000256" key="1">
    <source>
        <dbReference type="SAM" id="Phobius"/>
    </source>
</evidence>
<keyword evidence="1" id="KW-0472">Membrane</keyword>
<keyword evidence="3" id="KW-1185">Reference proteome</keyword>